<evidence type="ECO:0000256" key="5">
    <source>
        <dbReference type="ARBA" id="ARBA00023136"/>
    </source>
</evidence>
<name>K2PQZ8_9HYPH</name>
<dbReference type="InterPro" id="IPR037185">
    <property type="entry name" value="EmrE-like"/>
</dbReference>
<dbReference type="STRING" id="721133.SAMN05216176_101209"/>
<feature type="transmembrane region" description="Helical" evidence="6">
    <location>
        <begin position="30"/>
        <end position="57"/>
    </location>
</feature>
<feature type="transmembrane region" description="Helical" evidence="6">
    <location>
        <begin position="118"/>
        <end position="139"/>
    </location>
</feature>
<dbReference type="InterPro" id="IPR000620">
    <property type="entry name" value="EamA_dom"/>
</dbReference>
<reference evidence="8 9" key="1">
    <citation type="journal article" date="2012" name="J. Bacteriol.">
        <title>Genome Sequence of Nitratireductor indicus Type Strain C115.</title>
        <authorList>
            <person name="Lai Q."/>
            <person name="Li G."/>
            <person name="Yu Z."/>
            <person name="Shao Z."/>
        </authorList>
    </citation>
    <scope>NUCLEOTIDE SEQUENCE [LARGE SCALE GENOMIC DNA]</scope>
    <source>
        <strain evidence="8 9">C115</strain>
    </source>
</reference>
<feature type="transmembrane region" description="Helical" evidence="6">
    <location>
        <begin position="63"/>
        <end position="81"/>
    </location>
</feature>
<comment type="similarity">
    <text evidence="2">Belongs to the EamA transporter family.</text>
</comment>
<feature type="transmembrane region" description="Helical" evidence="6">
    <location>
        <begin position="238"/>
        <end position="259"/>
    </location>
</feature>
<comment type="caution">
    <text evidence="8">The sequence shown here is derived from an EMBL/GenBank/DDBJ whole genome shotgun (WGS) entry which is preliminary data.</text>
</comment>
<evidence type="ECO:0000256" key="6">
    <source>
        <dbReference type="SAM" id="Phobius"/>
    </source>
</evidence>
<evidence type="ECO:0000256" key="1">
    <source>
        <dbReference type="ARBA" id="ARBA00004141"/>
    </source>
</evidence>
<dbReference type="EMBL" id="AMSI01000003">
    <property type="protein sequence ID" value="EKF43457.1"/>
    <property type="molecule type" value="Genomic_DNA"/>
</dbReference>
<evidence type="ECO:0000256" key="4">
    <source>
        <dbReference type="ARBA" id="ARBA00022989"/>
    </source>
</evidence>
<feature type="transmembrane region" description="Helical" evidence="6">
    <location>
        <begin position="93"/>
        <end position="112"/>
    </location>
</feature>
<feature type="transmembrane region" description="Helical" evidence="6">
    <location>
        <begin position="294"/>
        <end position="315"/>
    </location>
</feature>
<feature type="transmembrane region" description="Helical" evidence="6">
    <location>
        <begin position="146"/>
        <end position="165"/>
    </location>
</feature>
<dbReference type="eggNOG" id="COG0697">
    <property type="taxonomic scope" value="Bacteria"/>
</dbReference>
<dbReference type="AlphaFoldDB" id="K2PQZ8"/>
<evidence type="ECO:0000259" key="7">
    <source>
        <dbReference type="Pfam" id="PF00892"/>
    </source>
</evidence>
<evidence type="ECO:0000313" key="9">
    <source>
        <dbReference type="Proteomes" id="UP000007374"/>
    </source>
</evidence>
<dbReference type="SUPFAM" id="SSF103481">
    <property type="entry name" value="Multidrug resistance efflux transporter EmrE"/>
    <property type="match status" value="2"/>
</dbReference>
<keyword evidence="3 6" id="KW-0812">Transmembrane</keyword>
<organism evidence="8 9">
    <name type="scientific">Nitratireductor indicus C115</name>
    <dbReference type="NCBI Taxonomy" id="1231190"/>
    <lineage>
        <taxon>Bacteria</taxon>
        <taxon>Pseudomonadati</taxon>
        <taxon>Pseudomonadota</taxon>
        <taxon>Alphaproteobacteria</taxon>
        <taxon>Hyphomicrobiales</taxon>
        <taxon>Phyllobacteriaceae</taxon>
        <taxon>Nitratireductor</taxon>
    </lineage>
</organism>
<dbReference type="Pfam" id="PF00892">
    <property type="entry name" value="EamA"/>
    <property type="match status" value="2"/>
</dbReference>
<dbReference type="PANTHER" id="PTHR32322:SF2">
    <property type="entry name" value="EAMA DOMAIN-CONTAINING PROTEIN"/>
    <property type="match status" value="1"/>
</dbReference>
<feature type="transmembrane region" description="Helical" evidence="6">
    <location>
        <begin position="180"/>
        <end position="198"/>
    </location>
</feature>
<feature type="transmembrane region" description="Helical" evidence="6">
    <location>
        <begin position="271"/>
        <end position="288"/>
    </location>
</feature>
<sequence>MGFRVNETVTTKAARQAGYRQNATGPQKTLGHLAMVAFAALVAGSFSVGAIVAPHIGPASLNAARFLVAIVLMGIVVRVVLRRPIPFPAAPWRFLVMGGAMALFFITMFTALGMTDPVSTGAVFTLMPFLSTFFGYLFLRQVPRGLVLPSLILAGVGAIWVIFGGDLDAMRRFDVGRGETIFFFGVVGHAAYASLVRFYNRGEPVLVFTFWTLLATGIIIAVYGVGEIAATHWQSIPFKVWAGILYLAIFTTAGTFFLLQFAALRLPASKVLAYNYLTPTLIIIYEGLLGHGWASFSVIAGAGVTILGLVLLVLAPDG</sequence>
<keyword evidence="4 6" id="KW-1133">Transmembrane helix</keyword>
<feature type="transmembrane region" description="Helical" evidence="6">
    <location>
        <begin position="205"/>
        <end position="226"/>
    </location>
</feature>
<dbReference type="GO" id="GO:0016020">
    <property type="term" value="C:membrane"/>
    <property type="evidence" value="ECO:0007669"/>
    <property type="project" value="UniProtKB-SubCell"/>
</dbReference>
<evidence type="ECO:0000256" key="2">
    <source>
        <dbReference type="ARBA" id="ARBA00007362"/>
    </source>
</evidence>
<feature type="domain" description="EamA" evidence="7">
    <location>
        <begin position="178"/>
        <end position="313"/>
    </location>
</feature>
<evidence type="ECO:0000256" key="3">
    <source>
        <dbReference type="ARBA" id="ARBA00022692"/>
    </source>
</evidence>
<comment type="subcellular location">
    <subcellularLocation>
        <location evidence="1">Membrane</location>
        <topology evidence="1">Multi-pass membrane protein</topology>
    </subcellularLocation>
</comment>
<accession>K2PQZ8</accession>
<proteinExistence type="inferred from homology"/>
<dbReference type="InterPro" id="IPR050638">
    <property type="entry name" value="AA-Vitamin_Transporters"/>
</dbReference>
<keyword evidence="5 6" id="KW-0472">Membrane</keyword>
<keyword evidence="9" id="KW-1185">Reference proteome</keyword>
<gene>
    <name evidence="8" type="ORF">NA8A_05478</name>
</gene>
<feature type="domain" description="EamA" evidence="7">
    <location>
        <begin position="30"/>
        <end position="162"/>
    </location>
</feature>
<dbReference type="PANTHER" id="PTHR32322">
    <property type="entry name" value="INNER MEMBRANE TRANSPORTER"/>
    <property type="match status" value="1"/>
</dbReference>
<protein>
    <recommendedName>
        <fullName evidence="7">EamA domain-containing protein</fullName>
    </recommendedName>
</protein>
<dbReference type="Proteomes" id="UP000007374">
    <property type="component" value="Unassembled WGS sequence"/>
</dbReference>
<dbReference type="PATRIC" id="fig|1231190.3.peg.1149"/>
<evidence type="ECO:0000313" key="8">
    <source>
        <dbReference type="EMBL" id="EKF43457.1"/>
    </source>
</evidence>